<feature type="region of interest" description="Disordered" evidence="1">
    <location>
        <begin position="63"/>
        <end position="84"/>
    </location>
</feature>
<dbReference type="GO" id="GO:0003676">
    <property type="term" value="F:nucleic acid binding"/>
    <property type="evidence" value="ECO:0007669"/>
    <property type="project" value="InterPro"/>
</dbReference>
<reference evidence="3" key="1">
    <citation type="submission" date="2022-03" db="EMBL/GenBank/DDBJ databases">
        <authorList>
            <person name="Sayadi A."/>
        </authorList>
    </citation>
    <scope>NUCLEOTIDE SEQUENCE</scope>
</reference>
<organism evidence="3 4">
    <name type="scientific">Acanthoscelides obtectus</name>
    <name type="common">Bean weevil</name>
    <name type="synonym">Bruchus obtectus</name>
    <dbReference type="NCBI Taxonomy" id="200917"/>
    <lineage>
        <taxon>Eukaryota</taxon>
        <taxon>Metazoa</taxon>
        <taxon>Ecdysozoa</taxon>
        <taxon>Arthropoda</taxon>
        <taxon>Hexapoda</taxon>
        <taxon>Insecta</taxon>
        <taxon>Pterygota</taxon>
        <taxon>Neoptera</taxon>
        <taxon>Endopterygota</taxon>
        <taxon>Coleoptera</taxon>
        <taxon>Polyphaga</taxon>
        <taxon>Cucujiformia</taxon>
        <taxon>Chrysomeloidea</taxon>
        <taxon>Chrysomelidae</taxon>
        <taxon>Bruchinae</taxon>
        <taxon>Bruchini</taxon>
        <taxon>Acanthoscelides</taxon>
    </lineage>
</organism>
<dbReference type="PANTHER" id="PTHR33939">
    <property type="entry name" value="PROTEIN CBG22215"/>
    <property type="match status" value="1"/>
</dbReference>
<dbReference type="PANTHER" id="PTHR33939:SF1">
    <property type="entry name" value="DUF4371 DOMAIN-CONTAINING PROTEIN"/>
    <property type="match status" value="1"/>
</dbReference>
<evidence type="ECO:0000259" key="2">
    <source>
        <dbReference type="Pfam" id="PF13358"/>
    </source>
</evidence>
<protein>
    <recommendedName>
        <fullName evidence="2">Tc1-like transposase DDE domain-containing protein</fullName>
    </recommendedName>
</protein>
<dbReference type="EMBL" id="CAKOFQ010006706">
    <property type="protein sequence ID" value="CAH1963200.1"/>
    <property type="molecule type" value="Genomic_DNA"/>
</dbReference>
<sequence length="434" mass="49914">MKGKTLSSQSQGLVLSLLNYFQQEKDNGGPLLPLLAVQERVAQALIISLSTITRIQRRLSSNDNVLRSPGKKRPRKKSKTTDLSDAVRHNIRDTVYQMYSEKKHVTIANLNKTLKEKELASISNSSLQRVLPTIGFKYKKDGNRRFLVEQSSIALLRTKFLRSYNDYVNTSSYQIVFMDEAWKFSKGSPKKSWQDESIKSVRRPLGFQGKRFIVVHAGSEKGFVDGASLLFSSQSKSADYHGDMNGETFIKWLKEKLLCNLEEPSVIIMDNASYHSILLEKTPNTSSPKKEIIDWLVKNEIVFQPTLTKVELLNIVKRNRKEKKYLIDQIIRSYGHEVLRTPPYQCEFNAIELTWANAKQYYDRHIGRCGHSDENVLAMWNEALSQITPEVWKKCVKHTHDVILEWYNKTITREIEPLIISFDSDSDTESNSSD</sequence>
<gene>
    <name evidence="3" type="ORF">ACAOBT_LOCUS5064</name>
</gene>
<evidence type="ECO:0000256" key="1">
    <source>
        <dbReference type="SAM" id="MobiDB-lite"/>
    </source>
</evidence>
<comment type="caution">
    <text evidence="3">The sequence shown here is derived from an EMBL/GenBank/DDBJ whole genome shotgun (WGS) entry which is preliminary data.</text>
</comment>
<proteinExistence type="predicted"/>
<dbReference type="AlphaFoldDB" id="A0A9P0JXJ0"/>
<accession>A0A9P0JXJ0</accession>
<dbReference type="Proteomes" id="UP001152888">
    <property type="component" value="Unassembled WGS sequence"/>
</dbReference>
<dbReference type="Pfam" id="PF13358">
    <property type="entry name" value="DDE_3"/>
    <property type="match status" value="1"/>
</dbReference>
<keyword evidence="4" id="KW-1185">Reference proteome</keyword>
<dbReference type="OrthoDB" id="6770629at2759"/>
<feature type="compositionally biased region" description="Basic residues" evidence="1">
    <location>
        <begin position="69"/>
        <end position="78"/>
    </location>
</feature>
<evidence type="ECO:0000313" key="3">
    <source>
        <dbReference type="EMBL" id="CAH1963200.1"/>
    </source>
</evidence>
<dbReference type="Gene3D" id="3.30.420.10">
    <property type="entry name" value="Ribonuclease H-like superfamily/Ribonuclease H"/>
    <property type="match status" value="1"/>
</dbReference>
<dbReference type="InterPro" id="IPR038717">
    <property type="entry name" value="Tc1-like_DDE_dom"/>
</dbReference>
<feature type="domain" description="Tc1-like transposase DDE" evidence="2">
    <location>
        <begin position="238"/>
        <end position="362"/>
    </location>
</feature>
<dbReference type="InterPro" id="IPR036397">
    <property type="entry name" value="RNaseH_sf"/>
</dbReference>
<name>A0A9P0JXJ0_ACAOB</name>
<evidence type="ECO:0000313" key="4">
    <source>
        <dbReference type="Proteomes" id="UP001152888"/>
    </source>
</evidence>